<organism evidence="1 2">
    <name type="scientific">Methanoliparum thermophilum</name>
    <dbReference type="NCBI Taxonomy" id="2491083"/>
    <lineage>
        <taxon>Archaea</taxon>
        <taxon>Methanobacteriati</taxon>
        <taxon>Methanobacteriota</taxon>
        <taxon>Candidatus Methanoliparia</taxon>
        <taxon>Candidatus Methanoliparales</taxon>
        <taxon>Candidatus Methanoliparaceae</taxon>
        <taxon>Candidatus Methanoliparum</taxon>
    </lineage>
</organism>
<dbReference type="AlphaFoldDB" id="A0A520KUJ0"/>
<evidence type="ECO:0000313" key="1">
    <source>
        <dbReference type="EMBL" id="RZN65371.1"/>
    </source>
</evidence>
<dbReference type="EMBL" id="RXIF01000002">
    <property type="protein sequence ID" value="RZN65371.1"/>
    <property type="molecule type" value="Genomic_DNA"/>
</dbReference>
<evidence type="ECO:0000313" key="2">
    <source>
        <dbReference type="Proteomes" id="UP000317158"/>
    </source>
</evidence>
<name>A0A520KUJ0_METT2</name>
<gene>
    <name evidence="1" type="ORF">EF806_00270</name>
</gene>
<accession>A0A520KUJ0</accession>
<sequence>MFVKFRQMLDVPTSYRAYRPKARTKKSSSPIPSVPPEILSRKQQLEEKGISPLLKYHKESNSYFLQYNSEMSVKWNSSRSAADVWKEAIGL</sequence>
<proteinExistence type="predicted"/>
<reference evidence="1 2" key="1">
    <citation type="journal article" date="2019" name="Nat. Microbiol.">
        <title>Wide diversity of methane and short-chain alkane metabolisms in uncultured archaea.</title>
        <authorList>
            <person name="Borrel G."/>
            <person name="Adam P.S."/>
            <person name="McKay L.J."/>
            <person name="Chen L.X."/>
            <person name="Sierra-Garcia I.N."/>
            <person name="Sieber C.M."/>
            <person name="Letourneur Q."/>
            <person name="Ghozlane A."/>
            <person name="Andersen G.L."/>
            <person name="Li W.J."/>
            <person name="Hallam S.J."/>
            <person name="Muyzer G."/>
            <person name="de Oliveira V.M."/>
            <person name="Inskeep W.P."/>
            <person name="Banfield J.F."/>
            <person name="Gribaldo S."/>
        </authorList>
    </citation>
    <scope>NUCLEOTIDE SEQUENCE [LARGE SCALE GENOMIC DNA]</scope>
    <source>
        <strain evidence="1">NM1a</strain>
    </source>
</reference>
<protein>
    <submittedName>
        <fullName evidence="1">Uncharacterized protein</fullName>
    </submittedName>
</protein>
<dbReference type="Proteomes" id="UP000317158">
    <property type="component" value="Unassembled WGS sequence"/>
</dbReference>
<comment type="caution">
    <text evidence="1">The sequence shown here is derived from an EMBL/GenBank/DDBJ whole genome shotgun (WGS) entry which is preliminary data.</text>
</comment>